<dbReference type="PANTHER" id="PTHR46228:SF1">
    <property type="entry name" value="KELCH DOMAIN-CONTAINING PROTEIN 1"/>
    <property type="match status" value="1"/>
</dbReference>
<name>A0A8C5N6U1_GOUWI</name>
<accession>A0A8C5N6U1</accession>
<dbReference type="Pfam" id="PF24681">
    <property type="entry name" value="Kelch_KLHDC2_KLHL20_DRC7"/>
    <property type="match status" value="2"/>
</dbReference>
<dbReference type="GeneID" id="114481971"/>
<evidence type="ECO:0000313" key="4">
    <source>
        <dbReference type="Ensembl" id="ENSGWIP00000033264.1"/>
    </source>
</evidence>
<dbReference type="PANTHER" id="PTHR46228">
    <property type="entry name" value="KELCH DOMAIN-CONTAINING PROTEIN"/>
    <property type="match status" value="1"/>
</dbReference>
<evidence type="ECO:0000313" key="5">
    <source>
        <dbReference type="Proteomes" id="UP000694680"/>
    </source>
</evidence>
<dbReference type="InterPro" id="IPR011043">
    <property type="entry name" value="Gal_Oxase/kelch_b-propeller"/>
</dbReference>
<dbReference type="Ensembl" id="ENSGWIT00000036201.1">
    <property type="protein sequence ID" value="ENSGWIP00000033264.1"/>
    <property type="gene ID" value="ENSGWIG00000017124.1"/>
</dbReference>
<dbReference type="OrthoDB" id="10251809at2759"/>
<evidence type="ECO:0000256" key="3">
    <source>
        <dbReference type="SAM" id="MobiDB-lite"/>
    </source>
</evidence>
<protein>
    <submittedName>
        <fullName evidence="4">Kelch domain-containing protein 1-like</fullName>
    </submittedName>
</protein>
<dbReference type="RefSeq" id="XP_028332886.1">
    <property type="nucleotide sequence ID" value="XM_028477085.1"/>
</dbReference>
<dbReference type="AlphaFoldDB" id="A0A8C5N6U1"/>
<organism evidence="4 5">
    <name type="scientific">Gouania willdenowi</name>
    <name type="common">Blunt-snouted clingfish</name>
    <name type="synonym">Lepadogaster willdenowi</name>
    <dbReference type="NCBI Taxonomy" id="441366"/>
    <lineage>
        <taxon>Eukaryota</taxon>
        <taxon>Metazoa</taxon>
        <taxon>Chordata</taxon>
        <taxon>Craniata</taxon>
        <taxon>Vertebrata</taxon>
        <taxon>Euteleostomi</taxon>
        <taxon>Actinopterygii</taxon>
        <taxon>Neopterygii</taxon>
        <taxon>Teleostei</taxon>
        <taxon>Neoteleostei</taxon>
        <taxon>Acanthomorphata</taxon>
        <taxon>Ovalentaria</taxon>
        <taxon>Blenniimorphae</taxon>
        <taxon>Blenniiformes</taxon>
        <taxon>Gobiesocoidei</taxon>
        <taxon>Gobiesocidae</taxon>
        <taxon>Gobiesocinae</taxon>
        <taxon>Gouania</taxon>
    </lineage>
</organism>
<reference evidence="4" key="3">
    <citation type="submission" date="2025-09" db="UniProtKB">
        <authorList>
            <consortium name="Ensembl"/>
        </authorList>
    </citation>
    <scope>IDENTIFICATION</scope>
</reference>
<feature type="compositionally biased region" description="Acidic residues" evidence="3">
    <location>
        <begin position="11"/>
        <end position="21"/>
    </location>
</feature>
<dbReference type="SUPFAM" id="SSF117281">
    <property type="entry name" value="Kelch motif"/>
    <property type="match status" value="1"/>
</dbReference>
<evidence type="ECO:0000256" key="1">
    <source>
        <dbReference type="ARBA" id="ARBA00022441"/>
    </source>
</evidence>
<keyword evidence="2" id="KW-0677">Repeat</keyword>
<evidence type="ECO:0000256" key="2">
    <source>
        <dbReference type="ARBA" id="ARBA00022737"/>
    </source>
</evidence>
<feature type="region of interest" description="Disordered" evidence="3">
    <location>
        <begin position="1"/>
        <end position="30"/>
    </location>
</feature>
<keyword evidence="5" id="KW-1185">Reference proteome</keyword>
<reference evidence="4" key="1">
    <citation type="submission" date="2020-06" db="EMBL/GenBank/DDBJ databases">
        <authorList>
            <consortium name="Wellcome Sanger Institute Data Sharing"/>
        </authorList>
    </citation>
    <scope>NUCLEOTIDE SEQUENCE [LARGE SCALE GENOMIC DNA]</scope>
</reference>
<keyword evidence="1" id="KW-0880">Kelch repeat</keyword>
<dbReference type="Gene3D" id="2.120.10.80">
    <property type="entry name" value="Kelch-type beta propeller"/>
    <property type="match status" value="2"/>
</dbReference>
<dbReference type="InterPro" id="IPR015915">
    <property type="entry name" value="Kelch-typ_b-propeller"/>
</dbReference>
<gene>
    <name evidence="4" type="primary">LOC114481971</name>
</gene>
<dbReference type="Proteomes" id="UP000694680">
    <property type="component" value="Chromosome 19"/>
</dbReference>
<dbReference type="SUPFAM" id="SSF50965">
    <property type="entry name" value="Galactose oxidase, central domain"/>
    <property type="match status" value="1"/>
</dbReference>
<reference evidence="4" key="2">
    <citation type="submission" date="2025-08" db="UniProtKB">
        <authorList>
            <consortium name="Ensembl"/>
        </authorList>
    </citation>
    <scope>IDENTIFICATION</scope>
</reference>
<proteinExistence type="predicted"/>
<sequence length="413" mass="46151">MSRRSSVSVSGEEEEEEEDEAPPSPQERSNHRAFIHNNTMYVWGGNRTAHGEDVVLPSDEMWSCDLDSGKWELIKTIGDIPPEFALCSSANIESTFFIFGGWLDSGYTNQVYNIDTSEQPCTWRKVTNTKGMTPSPRNKHSCWVYKDRLIFFGGYGCKTIREVQNSPNFLVDEMSWATIGNMLFQCFGWNNEVVVFDVQTSTWSVPQTTGLPPAARGCHASAQNGSKAYISGGVETTELDLFCLDLDTWTWTQFDSYCSPLGRCMHTMTSISDHKLFVYGGLGVDGSTLNDAWTFDTTKSEWTKLKHQHVDKARVSHSACLGSDGDVVVFGGCSKLLILMDTVSILRAPTQDHCSDVLIFQTQPYSLSRLCEDSIGGNSHMFGDQLLSLPSKLQSRVRKRIHFFSSITFPPTP</sequence>